<dbReference type="HOGENOM" id="CLU_2444249_0_0_1"/>
<gene>
    <name evidence="2" type="ordered locus">MTR_8g058580</name>
</gene>
<organism evidence="2 4">
    <name type="scientific">Medicago truncatula</name>
    <name type="common">Barrel medic</name>
    <name type="synonym">Medicago tribuloides</name>
    <dbReference type="NCBI Taxonomy" id="3880"/>
    <lineage>
        <taxon>Eukaryota</taxon>
        <taxon>Viridiplantae</taxon>
        <taxon>Streptophyta</taxon>
        <taxon>Embryophyta</taxon>
        <taxon>Tracheophyta</taxon>
        <taxon>Spermatophyta</taxon>
        <taxon>Magnoliopsida</taxon>
        <taxon>eudicotyledons</taxon>
        <taxon>Gunneridae</taxon>
        <taxon>Pentapetalae</taxon>
        <taxon>rosids</taxon>
        <taxon>fabids</taxon>
        <taxon>Fabales</taxon>
        <taxon>Fabaceae</taxon>
        <taxon>Papilionoideae</taxon>
        <taxon>50 kb inversion clade</taxon>
        <taxon>NPAAA clade</taxon>
        <taxon>Hologalegina</taxon>
        <taxon>IRL clade</taxon>
        <taxon>Trifolieae</taxon>
        <taxon>Medicago</taxon>
    </lineage>
</organism>
<dbReference type="AlphaFoldDB" id="G7LC06"/>
<keyword evidence="1" id="KW-0732">Signal</keyword>
<evidence type="ECO:0000313" key="3">
    <source>
        <dbReference type="EnsemblPlants" id="AET02949"/>
    </source>
</evidence>
<evidence type="ECO:0008006" key="5">
    <source>
        <dbReference type="Google" id="ProtNLM"/>
    </source>
</evidence>
<keyword evidence="4" id="KW-1185">Reference proteome</keyword>
<feature type="chain" id="PRO_5014574199" description="Transmembrane protein" evidence="1">
    <location>
        <begin position="23"/>
        <end position="90"/>
    </location>
</feature>
<dbReference type="Proteomes" id="UP000002051">
    <property type="component" value="Chromosome 8"/>
</dbReference>
<dbReference type="PaxDb" id="3880-AET02949"/>
<reference evidence="3" key="3">
    <citation type="submission" date="2015-04" db="UniProtKB">
        <authorList>
            <consortium name="EnsemblPlants"/>
        </authorList>
    </citation>
    <scope>IDENTIFICATION</scope>
    <source>
        <strain evidence="3">cv. Jemalong A17</strain>
    </source>
</reference>
<sequence>MARQYAAMKTFAFVLHFFFVEPLNNGIFHISYHVSTQTRDRTYPITIISYYRLLFLAARTKVPNDKMFSIALVVDEGIMRNNNANRMYHK</sequence>
<feature type="signal peptide" evidence="1">
    <location>
        <begin position="1"/>
        <end position="22"/>
    </location>
</feature>
<reference evidence="2 4" key="2">
    <citation type="journal article" date="2014" name="BMC Genomics">
        <title>An improved genome release (version Mt4.0) for the model legume Medicago truncatula.</title>
        <authorList>
            <person name="Tang H."/>
            <person name="Krishnakumar V."/>
            <person name="Bidwell S."/>
            <person name="Rosen B."/>
            <person name="Chan A."/>
            <person name="Zhou S."/>
            <person name="Gentzbittel L."/>
            <person name="Childs K.L."/>
            <person name="Yandell M."/>
            <person name="Gundlach H."/>
            <person name="Mayer K.F."/>
            <person name="Schwartz D.C."/>
            <person name="Town C.D."/>
        </authorList>
    </citation>
    <scope>GENOME REANNOTATION</scope>
    <source>
        <strain evidence="3 4">cv. Jemalong A17</strain>
    </source>
</reference>
<evidence type="ECO:0000313" key="4">
    <source>
        <dbReference type="Proteomes" id="UP000002051"/>
    </source>
</evidence>
<evidence type="ECO:0000256" key="1">
    <source>
        <dbReference type="SAM" id="SignalP"/>
    </source>
</evidence>
<protein>
    <recommendedName>
        <fullName evidence="5">Transmembrane protein</fullName>
    </recommendedName>
</protein>
<dbReference type="EnsemblPlants" id="AET02949">
    <property type="protein sequence ID" value="AET02949"/>
    <property type="gene ID" value="MTR_8g058580"/>
</dbReference>
<reference evidence="2 4" key="1">
    <citation type="journal article" date="2011" name="Nature">
        <title>The Medicago genome provides insight into the evolution of rhizobial symbioses.</title>
        <authorList>
            <person name="Young N.D."/>
            <person name="Debelle F."/>
            <person name="Oldroyd G.E."/>
            <person name="Geurts R."/>
            <person name="Cannon S.B."/>
            <person name="Udvardi M.K."/>
            <person name="Benedito V.A."/>
            <person name="Mayer K.F."/>
            <person name="Gouzy J."/>
            <person name="Schoof H."/>
            <person name="Van de Peer Y."/>
            <person name="Proost S."/>
            <person name="Cook D.R."/>
            <person name="Meyers B.C."/>
            <person name="Spannagl M."/>
            <person name="Cheung F."/>
            <person name="De Mita S."/>
            <person name="Krishnakumar V."/>
            <person name="Gundlach H."/>
            <person name="Zhou S."/>
            <person name="Mudge J."/>
            <person name="Bharti A.K."/>
            <person name="Murray J.D."/>
            <person name="Naoumkina M.A."/>
            <person name="Rosen B."/>
            <person name="Silverstein K.A."/>
            <person name="Tang H."/>
            <person name="Rombauts S."/>
            <person name="Zhao P.X."/>
            <person name="Zhou P."/>
            <person name="Barbe V."/>
            <person name="Bardou P."/>
            <person name="Bechner M."/>
            <person name="Bellec A."/>
            <person name="Berger A."/>
            <person name="Berges H."/>
            <person name="Bidwell S."/>
            <person name="Bisseling T."/>
            <person name="Choisne N."/>
            <person name="Couloux A."/>
            <person name="Denny R."/>
            <person name="Deshpande S."/>
            <person name="Dai X."/>
            <person name="Doyle J.J."/>
            <person name="Dudez A.M."/>
            <person name="Farmer A.D."/>
            <person name="Fouteau S."/>
            <person name="Franken C."/>
            <person name="Gibelin C."/>
            <person name="Gish J."/>
            <person name="Goldstein S."/>
            <person name="Gonzalez A.J."/>
            <person name="Green P.J."/>
            <person name="Hallab A."/>
            <person name="Hartog M."/>
            <person name="Hua A."/>
            <person name="Humphray S.J."/>
            <person name="Jeong D.H."/>
            <person name="Jing Y."/>
            <person name="Jocker A."/>
            <person name="Kenton S.M."/>
            <person name="Kim D.J."/>
            <person name="Klee K."/>
            <person name="Lai H."/>
            <person name="Lang C."/>
            <person name="Lin S."/>
            <person name="Macmil S.L."/>
            <person name="Magdelenat G."/>
            <person name="Matthews L."/>
            <person name="McCorrison J."/>
            <person name="Monaghan E.L."/>
            <person name="Mun J.H."/>
            <person name="Najar F.Z."/>
            <person name="Nicholson C."/>
            <person name="Noirot C."/>
            <person name="O'Bleness M."/>
            <person name="Paule C.R."/>
            <person name="Poulain J."/>
            <person name="Prion F."/>
            <person name="Qin B."/>
            <person name="Qu C."/>
            <person name="Retzel E.F."/>
            <person name="Riddle C."/>
            <person name="Sallet E."/>
            <person name="Samain S."/>
            <person name="Samson N."/>
            <person name="Sanders I."/>
            <person name="Saurat O."/>
            <person name="Scarpelli C."/>
            <person name="Schiex T."/>
            <person name="Segurens B."/>
            <person name="Severin A.J."/>
            <person name="Sherrier D.J."/>
            <person name="Shi R."/>
            <person name="Sims S."/>
            <person name="Singer S.R."/>
            <person name="Sinharoy S."/>
            <person name="Sterck L."/>
            <person name="Viollet A."/>
            <person name="Wang B.B."/>
            <person name="Wang K."/>
            <person name="Wang M."/>
            <person name="Wang X."/>
            <person name="Warfsmann J."/>
            <person name="Weissenbach J."/>
            <person name="White D.D."/>
            <person name="White J.D."/>
            <person name="Wiley G.B."/>
            <person name="Wincker P."/>
            <person name="Xing Y."/>
            <person name="Yang L."/>
            <person name="Yao Z."/>
            <person name="Ying F."/>
            <person name="Zhai J."/>
            <person name="Zhou L."/>
            <person name="Zuber A."/>
            <person name="Denarie J."/>
            <person name="Dixon R.A."/>
            <person name="May G.D."/>
            <person name="Schwartz D.C."/>
            <person name="Rogers J."/>
            <person name="Quetier F."/>
            <person name="Town C.D."/>
            <person name="Roe B.A."/>
        </authorList>
    </citation>
    <scope>NUCLEOTIDE SEQUENCE [LARGE SCALE GENOMIC DNA]</scope>
    <source>
        <strain evidence="2">A17</strain>
        <strain evidence="3 4">cv. Jemalong A17</strain>
    </source>
</reference>
<dbReference type="EMBL" id="CM001224">
    <property type="protein sequence ID" value="AET02949.1"/>
    <property type="molecule type" value="Genomic_DNA"/>
</dbReference>
<name>G7LC06_MEDTR</name>
<accession>G7LC06</accession>
<proteinExistence type="predicted"/>
<evidence type="ECO:0000313" key="2">
    <source>
        <dbReference type="EMBL" id="AET02949.1"/>
    </source>
</evidence>